<dbReference type="EMBL" id="NEDP02002410">
    <property type="protein sequence ID" value="OWF50971.1"/>
    <property type="molecule type" value="Genomic_DNA"/>
</dbReference>
<dbReference type="InterPro" id="IPR016186">
    <property type="entry name" value="C-type_lectin-like/link_sf"/>
</dbReference>
<proteinExistence type="predicted"/>
<dbReference type="Pfam" id="PF00059">
    <property type="entry name" value="Lectin_C"/>
    <property type="match status" value="1"/>
</dbReference>
<evidence type="ECO:0000256" key="1">
    <source>
        <dbReference type="SAM" id="MobiDB-lite"/>
    </source>
</evidence>
<sequence length="396" mass="45408">MYPNSSLSGNSILKRTESIGYCLSVCEEATEITCLSFEYSQYLGTCQLNDVNRWIKEDSYSVYDPTWSYYHRTCVQATIWPANTTTPSDDSNSTSVNPSQQENSTTTDVDDGLSGVLEPHHYVIYNTSLSWYAAQDVCKNEGGFLATVYDQATLPETGYIGHHVTKTMWIGLARTPDRYWRWVGNTSLTWKNWKYQPKPTDRSEKCAMVILDDNAYWYPTVCQTKLWFICQFPAEKCIYSKTPEAALLANNNRMYNGISLSDCQQLCDNTTEFQCRSYEYFRYSGGICQLSEGNKWTLASYYKTDLFGWDYYHKQCNFGELSRKTCSCKKDNSFNLRFERPLPEIPTTTTTTSTTTTTIPTTTTEELTTTTGGQCGVHNHIKPYYYSSTGLLHYHR</sequence>
<evidence type="ECO:0000259" key="3">
    <source>
        <dbReference type="PROSITE" id="PS50948"/>
    </source>
</evidence>
<dbReference type="OrthoDB" id="6139848at2759"/>
<evidence type="ECO:0000313" key="4">
    <source>
        <dbReference type="EMBL" id="OWF50971.1"/>
    </source>
</evidence>
<name>A0A210QQF1_MIZYE</name>
<evidence type="ECO:0000313" key="5">
    <source>
        <dbReference type="Proteomes" id="UP000242188"/>
    </source>
</evidence>
<dbReference type="GO" id="GO:0009653">
    <property type="term" value="P:anatomical structure morphogenesis"/>
    <property type="evidence" value="ECO:0007669"/>
    <property type="project" value="TreeGrafter"/>
</dbReference>
<dbReference type="PANTHER" id="PTHR47327">
    <property type="entry name" value="FI18240P1-RELATED"/>
    <property type="match status" value="1"/>
</dbReference>
<dbReference type="AlphaFoldDB" id="A0A210QQF1"/>
<keyword evidence="5" id="KW-1185">Reference proteome</keyword>
<dbReference type="PROSITE" id="PS50948">
    <property type="entry name" value="PAN"/>
    <property type="match status" value="2"/>
</dbReference>
<feature type="region of interest" description="Disordered" evidence="1">
    <location>
        <begin position="85"/>
        <end position="111"/>
    </location>
</feature>
<dbReference type="SUPFAM" id="SSF57414">
    <property type="entry name" value="Hairpin loop containing domain-like"/>
    <property type="match status" value="2"/>
</dbReference>
<reference evidence="4 5" key="1">
    <citation type="journal article" date="2017" name="Nat. Ecol. Evol.">
        <title>Scallop genome provides insights into evolution of bilaterian karyotype and development.</title>
        <authorList>
            <person name="Wang S."/>
            <person name="Zhang J."/>
            <person name="Jiao W."/>
            <person name="Li J."/>
            <person name="Xun X."/>
            <person name="Sun Y."/>
            <person name="Guo X."/>
            <person name="Huan P."/>
            <person name="Dong B."/>
            <person name="Zhang L."/>
            <person name="Hu X."/>
            <person name="Sun X."/>
            <person name="Wang J."/>
            <person name="Zhao C."/>
            <person name="Wang Y."/>
            <person name="Wang D."/>
            <person name="Huang X."/>
            <person name="Wang R."/>
            <person name="Lv J."/>
            <person name="Li Y."/>
            <person name="Zhang Z."/>
            <person name="Liu B."/>
            <person name="Lu W."/>
            <person name="Hui Y."/>
            <person name="Liang J."/>
            <person name="Zhou Z."/>
            <person name="Hou R."/>
            <person name="Li X."/>
            <person name="Liu Y."/>
            <person name="Li H."/>
            <person name="Ning X."/>
            <person name="Lin Y."/>
            <person name="Zhao L."/>
            <person name="Xing Q."/>
            <person name="Dou J."/>
            <person name="Li Y."/>
            <person name="Mao J."/>
            <person name="Guo H."/>
            <person name="Dou H."/>
            <person name="Li T."/>
            <person name="Mu C."/>
            <person name="Jiang W."/>
            <person name="Fu Q."/>
            <person name="Fu X."/>
            <person name="Miao Y."/>
            <person name="Liu J."/>
            <person name="Yu Q."/>
            <person name="Li R."/>
            <person name="Liao H."/>
            <person name="Li X."/>
            <person name="Kong Y."/>
            <person name="Jiang Z."/>
            <person name="Chourrout D."/>
            <person name="Li R."/>
            <person name="Bao Z."/>
        </authorList>
    </citation>
    <scope>NUCLEOTIDE SEQUENCE [LARGE SCALE GENOMIC DNA]</scope>
    <source>
        <strain evidence="4 5">PY_sf001</strain>
    </source>
</reference>
<protein>
    <submittedName>
        <fullName evidence="4">Uncharacterized protein</fullName>
    </submittedName>
</protein>
<dbReference type="InterPro" id="IPR001304">
    <property type="entry name" value="C-type_lectin-like"/>
</dbReference>
<evidence type="ECO:0000259" key="2">
    <source>
        <dbReference type="PROSITE" id="PS50041"/>
    </source>
</evidence>
<dbReference type="PANTHER" id="PTHR47327:SF1">
    <property type="entry name" value="RE15579P"/>
    <property type="match status" value="1"/>
</dbReference>
<dbReference type="InterPro" id="IPR052774">
    <property type="entry name" value="Celegans_DevNeuronal_Protein"/>
</dbReference>
<dbReference type="InterPro" id="IPR016187">
    <property type="entry name" value="CTDL_fold"/>
</dbReference>
<dbReference type="SMART" id="SM00034">
    <property type="entry name" value="CLECT"/>
    <property type="match status" value="1"/>
</dbReference>
<feature type="domain" description="Apple" evidence="3">
    <location>
        <begin position="1"/>
        <end position="74"/>
    </location>
</feature>
<gene>
    <name evidence="4" type="ORF">KP79_PYT17307</name>
</gene>
<dbReference type="CDD" id="cd01099">
    <property type="entry name" value="PAN_AP_HGF"/>
    <property type="match status" value="2"/>
</dbReference>
<feature type="domain" description="C-type lectin" evidence="2">
    <location>
        <begin position="117"/>
        <end position="231"/>
    </location>
</feature>
<dbReference type="CDD" id="cd00037">
    <property type="entry name" value="CLECT"/>
    <property type="match status" value="1"/>
</dbReference>
<dbReference type="InterPro" id="IPR003609">
    <property type="entry name" value="Pan_app"/>
</dbReference>
<dbReference type="SMART" id="SM00473">
    <property type="entry name" value="PAN_AP"/>
    <property type="match status" value="2"/>
</dbReference>
<comment type="caution">
    <text evidence="4">The sequence shown here is derived from an EMBL/GenBank/DDBJ whole genome shotgun (WGS) entry which is preliminary data.</text>
</comment>
<dbReference type="Gene3D" id="3.10.100.10">
    <property type="entry name" value="Mannose-Binding Protein A, subunit A"/>
    <property type="match status" value="1"/>
</dbReference>
<dbReference type="SUPFAM" id="SSF56436">
    <property type="entry name" value="C-type lectin-like"/>
    <property type="match status" value="1"/>
</dbReference>
<dbReference type="Gene3D" id="3.50.4.10">
    <property type="entry name" value="Hepatocyte Growth Factor"/>
    <property type="match status" value="2"/>
</dbReference>
<accession>A0A210QQF1</accession>
<dbReference type="Pfam" id="PF00024">
    <property type="entry name" value="PAN_1"/>
    <property type="match status" value="2"/>
</dbReference>
<feature type="compositionally biased region" description="Low complexity" evidence="1">
    <location>
        <begin position="85"/>
        <end position="99"/>
    </location>
</feature>
<organism evidence="4 5">
    <name type="scientific">Mizuhopecten yessoensis</name>
    <name type="common">Japanese scallop</name>
    <name type="synonym">Patinopecten yessoensis</name>
    <dbReference type="NCBI Taxonomy" id="6573"/>
    <lineage>
        <taxon>Eukaryota</taxon>
        <taxon>Metazoa</taxon>
        <taxon>Spiralia</taxon>
        <taxon>Lophotrochozoa</taxon>
        <taxon>Mollusca</taxon>
        <taxon>Bivalvia</taxon>
        <taxon>Autobranchia</taxon>
        <taxon>Pteriomorphia</taxon>
        <taxon>Pectinida</taxon>
        <taxon>Pectinoidea</taxon>
        <taxon>Pectinidae</taxon>
        <taxon>Mizuhopecten</taxon>
    </lineage>
</organism>
<dbReference type="Proteomes" id="UP000242188">
    <property type="component" value="Unassembled WGS sequence"/>
</dbReference>
<dbReference type="PROSITE" id="PS50041">
    <property type="entry name" value="C_TYPE_LECTIN_2"/>
    <property type="match status" value="1"/>
</dbReference>
<feature type="domain" description="Apple" evidence="3">
    <location>
        <begin position="237"/>
        <end position="316"/>
    </location>
</feature>